<keyword evidence="4" id="KW-0460">Magnesium</keyword>
<keyword evidence="6" id="KW-1185">Reference proteome</keyword>
<dbReference type="GO" id="GO:0003824">
    <property type="term" value="F:catalytic activity"/>
    <property type="evidence" value="ECO:0007669"/>
    <property type="project" value="UniProtKB-ARBA"/>
</dbReference>
<dbReference type="AlphaFoldDB" id="A0A345ZB92"/>
<evidence type="ECO:0000256" key="1">
    <source>
        <dbReference type="ARBA" id="ARBA00001946"/>
    </source>
</evidence>
<dbReference type="Gene3D" id="3.40.50.1000">
    <property type="entry name" value="HAD superfamily/HAD-like"/>
    <property type="match status" value="1"/>
</dbReference>
<dbReference type="OrthoDB" id="9797743at2"/>
<dbReference type="SUPFAM" id="SSF56784">
    <property type="entry name" value="HAD-like"/>
    <property type="match status" value="1"/>
</dbReference>
<proteinExistence type="inferred from homology"/>
<protein>
    <recommendedName>
        <fullName evidence="7">HAD family phosphatase</fullName>
    </recommendedName>
</protein>
<dbReference type="Proteomes" id="UP000254834">
    <property type="component" value="Chromosome"/>
</dbReference>
<dbReference type="SFLD" id="SFLDG01129">
    <property type="entry name" value="C1.5:_HAD__Beta-PGM__Phosphata"/>
    <property type="match status" value="1"/>
</dbReference>
<evidence type="ECO:0000256" key="2">
    <source>
        <dbReference type="ARBA" id="ARBA00006171"/>
    </source>
</evidence>
<dbReference type="EMBL" id="CP025544">
    <property type="protein sequence ID" value="AXK60559.1"/>
    <property type="molecule type" value="Genomic_DNA"/>
</dbReference>
<sequence>MKYKAIIFDMDGTIISTENMWQAATQNILDIYASHLDQDKKEEIKVYLKGLALYESCKYIQKHSLQDVSVEEILEEKARQAHHLYASQGLSFIPHFEAFHAKVKDCNLKHAIATNATQETVDKTLTMLPLRNFFAEHIYNVDMVNRVCKPKPDIFLHAAKNIDVAPELCIVIEDSAHGIKAAKAAGMYCIAINTGKDRHLLGEADEIVDCYTEIDLDKLLQRIQS</sequence>
<dbReference type="InterPro" id="IPR036412">
    <property type="entry name" value="HAD-like_sf"/>
</dbReference>
<evidence type="ECO:0000313" key="6">
    <source>
        <dbReference type="Proteomes" id="UP000254834"/>
    </source>
</evidence>
<dbReference type="InterPro" id="IPR006439">
    <property type="entry name" value="HAD-SF_hydro_IA"/>
</dbReference>
<dbReference type="SFLD" id="SFLDG01135">
    <property type="entry name" value="C1.5.6:_HAD__Beta-PGM__Phospha"/>
    <property type="match status" value="1"/>
</dbReference>
<evidence type="ECO:0000256" key="4">
    <source>
        <dbReference type="ARBA" id="ARBA00022842"/>
    </source>
</evidence>
<dbReference type="InterPro" id="IPR023214">
    <property type="entry name" value="HAD_sf"/>
</dbReference>
<dbReference type="KEGG" id="cdes:C0J27_02255"/>
<comment type="similarity">
    <text evidence="2">Belongs to the HAD-like hydrolase superfamily. CbbY/CbbZ/Gph/YieH family.</text>
</comment>
<dbReference type="SFLD" id="SFLDS00003">
    <property type="entry name" value="Haloacid_Dehalogenase"/>
    <property type="match status" value="1"/>
</dbReference>
<evidence type="ECO:0000256" key="3">
    <source>
        <dbReference type="ARBA" id="ARBA00022723"/>
    </source>
</evidence>
<organism evidence="5 6">
    <name type="scientific">Candidatus Chromulinivorax destructor</name>
    <dbReference type="NCBI Taxonomy" id="2066483"/>
    <lineage>
        <taxon>Bacteria</taxon>
        <taxon>Candidatus Babelota</taxon>
        <taxon>Candidatus Babeliae</taxon>
        <taxon>Candidatus Babeliales</taxon>
        <taxon>Candidatus Chromulinivoraceae</taxon>
        <taxon>Candidatus Chromulinivorax</taxon>
    </lineage>
</organism>
<dbReference type="InterPro" id="IPR041492">
    <property type="entry name" value="HAD_2"/>
</dbReference>
<dbReference type="Gene3D" id="1.10.150.240">
    <property type="entry name" value="Putative phosphatase, domain 2"/>
    <property type="match status" value="1"/>
</dbReference>
<accession>A0A345ZB92</accession>
<dbReference type="InterPro" id="IPR023198">
    <property type="entry name" value="PGP-like_dom2"/>
</dbReference>
<dbReference type="NCBIfam" id="TIGR01509">
    <property type="entry name" value="HAD-SF-IA-v3"/>
    <property type="match status" value="1"/>
</dbReference>
<name>A0A345ZB92_9BACT</name>
<comment type="cofactor">
    <cofactor evidence="1">
        <name>Mg(2+)</name>
        <dbReference type="ChEBI" id="CHEBI:18420"/>
    </cofactor>
</comment>
<reference evidence="5 6" key="1">
    <citation type="submission" date="2017-12" db="EMBL/GenBank/DDBJ databases">
        <title>Chromulinavorax destructans is a abundant pathogen of dominant heterotrophic picoflagllates.</title>
        <authorList>
            <person name="Deeg C.M."/>
            <person name="Zimmer M."/>
            <person name="Suttle C.A."/>
        </authorList>
    </citation>
    <scope>NUCLEOTIDE SEQUENCE [LARGE SCALE GENOMIC DNA]</scope>
    <source>
        <strain evidence="5 6">SeV1</strain>
    </source>
</reference>
<dbReference type="PANTHER" id="PTHR46193:SF21">
    <property type="entry name" value="SLL1138 PROTEIN"/>
    <property type="match status" value="1"/>
</dbReference>
<dbReference type="RefSeq" id="WP_115585574.1">
    <property type="nucleotide sequence ID" value="NZ_CP025544.1"/>
</dbReference>
<dbReference type="PANTHER" id="PTHR46193">
    <property type="entry name" value="6-PHOSPHOGLUCONATE PHOSPHATASE"/>
    <property type="match status" value="1"/>
</dbReference>
<dbReference type="GO" id="GO:0046872">
    <property type="term" value="F:metal ion binding"/>
    <property type="evidence" value="ECO:0007669"/>
    <property type="project" value="UniProtKB-KW"/>
</dbReference>
<evidence type="ECO:0000313" key="5">
    <source>
        <dbReference type="EMBL" id="AXK60559.1"/>
    </source>
</evidence>
<gene>
    <name evidence="5" type="ORF">C0J27_02255</name>
</gene>
<evidence type="ECO:0008006" key="7">
    <source>
        <dbReference type="Google" id="ProtNLM"/>
    </source>
</evidence>
<dbReference type="InterPro" id="IPR051600">
    <property type="entry name" value="Beta-PGM-like"/>
</dbReference>
<dbReference type="Pfam" id="PF13419">
    <property type="entry name" value="HAD_2"/>
    <property type="match status" value="1"/>
</dbReference>
<keyword evidence="3" id="KW-0479">Metal-binding</keyword>